<dbReference type="InterPro" id="IPR000620">
    <property type="entry name" value="EamA_dom"/>
</dbReference>
<feature type="transmembrane region" description="Helical" evidence="6">
    <location>
        <begin position="255"/>
        <end position="274"/>
    </location>
</feature>
<evidence type="ECO:0000259" key="7">
    <source>
        <dbReference type="Pfam" id="PF00892"/>
    </source>
</evidence>
<keyword evidence="4 6" id="KW-1133">Transmembrane helix</keyword>
<keyword evidence="3 6" id="KW-0812">Transmembrane</keyword>
<keyword evidence="5 6" id="KW-0472">Membrane</keyword>
<protein>
    <submittedName>
        <fullName evidence="8">DMT family transporter</fullName>
    </submittedName>
</protein>
<feature type="transmembrane region" description="Helical" evidence="6">
    <location>
        <begin position="75"/>
        <end position="95"/>
    </location>
</feature>
<feature type="transmembrane region" description="Helical" evidence="6">
    <location>
        <begin position="101"/>
        <end position="122"/>
    </location>
</feature>
<dbReference type="Pfam" id="PF00892">
    <property type="entry name" value="EamA"/>
    <property type="match status" value="2"/>
</dbReference>
<feature type="transmembrane region" description="Helical" evidence="6">
    <location>
        <begin position="12"/>
        <end position="32"/>
    </location>
</feature>
<evidence type="ECO:0000256" key="4">
    <source>
        <dbReference type="ARBA" id="ARBA00022989"/>
    </source>
</evidence>
<dbReference type="InterPro" id="IPR050638">
    <property type="entry name" value="AA-Vitamin_Transporters"/>
</dbReference>
<evidence type="ECO:0000313" key="9">
    <source>
        <dbReference type="Proteomes" id="UP001569414"/>
    </source>
</evidence>
<dbReference type="PANTHER" id="PTHR32322">
    <property type="entry name" value="INNER MEMBRANE TRANSPORTER"/>
    <property type="match status" value="1"/>
</dbReference>
<dbReference type="InterPro" id="IPR037185">
    <property type="entry name" value="EmrE-like"/>
</dbReference>
<evidence type="ECO:0000256" key="1">
    <source>
        <dbReference type="ARBA" id="ARBA00004141"/>
    </source>
</evidence>
<keyword evidence="9" id="KW-1185">Reference proteome</keyword>
<evidence type="ECO:0000313" key="8">
    <source>
        <dbReference type="EMBL" id="MFA0790370.1"/>
    </source>
</evidence>
<feature type="transmembrane region" description="Helical" evidence="6">
    <location>
        <begin position="129"/>
        <end position="147"/>
    </location>
</feature>
<accession>A0ABV4NM06</accession>
<feature type="transmembrane region" description="Helical" evidence="6">
    <location>
        <begin position="159"/>
        <end position="176"/>
    </location>
</feature>
<feature type="transmembrane region" description="Helical" evidence="6">
    <location>
        <begin position="188"/>
        <end position="208"/>
    </location>
</feature>
<name>A0ABV4NM06_9GAMM</name>
<proteinExistence type="inferred from homology"/>
<dbReference type="RefSeq" id="WP_371843152.1">
    <property type="nucleotide sequence ID" value="NZ_JBGMEL010000006.1"/>
</dbReference>
<sequence>MNATGFAWPTRAGIPWIELLLLLVAVFWGTSYGMTKSALVYTSVFMFLAVRFLLTFLVLLIPTLRDFQQGRNSDWRAALPTGAILLLIFCCEVFGVSQTTATNAAILISLSAIFTVFVEMWVNNKRMNLGYLGFAFASIVGVALLTFDGSFSESLNTGDLLILTAALLRAFMVTTTKRFTEGKQITTLSLTALQSLVVGLGALFVVLAKPEIHSTGLLPDATEFWFITGYLVLFCTLFAFFVQNYAVRKLSPTKVSLLMGSEPLFGALFAVVWLGEALTLIQIGGAITIFVSVMLVTIKKVE</sequence>
<evidence type="ECO:0000256" key="3">
    <source>
        <dbReference type="ARBA" id="ARBA00022692"/>
    </source>
</evidence>
<comment type="similarity">
    <text evidence="2">Belongs to the EamA transporter family.</text>
</comment>
<dbReference type="EMBL" id="JBGMEL010000006">
    <property type="protein sequence ID" value="MFA0790370.1"/>
    <property type="molecule type" value="Genomic_DNA"/>
</dbReference>
<comment type="caution">
    <text evidence="8">The sequence shown here is derived from an EMBL/GenBank/DDBJ whole genome shotgun (WGS) entry which is preliminary data.</text>
</comment>
<evidence type="ECO:0000256" key="2">
    <source>
        <dbReference type="ARBA" id="ARBA00007362"/>
    </source>
</evidence>
<feature type="domain" description="EamA" evidence="7">
    <location>
        <begin position="16"/>
        <end position="146"/>
    </location>
</feature>
<dbReference type="Proteomes" id="UP001569414">
    <property type="component" value="Unassembled WGS sequence"/>
</dbReference>
<reference evidence="8 9" key="1">
    <citation type="submission" date="2024-08" db="EMBL/GenBank/DDBJ databases">
        <authorList>
            <person name="Ishaq N."/>
        </authorList>
    </citation>
    <scope>NUCLEOTIDE SEQUENCE [LARGE SCALE GENOMIC DNA]</scope>
    <source>
        <strain evidence="8 9">JCM 30400</strain>
    </source>
</reference>
<gene>
    <name evidence="8" type="ORF">ACCI51_07410</name>
</gene>
<feature type="transmembrane region" description="Helical" evidence="6">
    <location>
        <begin position="280"/>
        <end position="298"/>
    </location>
</feature>
<evidence type="ECO:0000256" key="6">
    <source>
        <dbReference type="SAM" id="Phobius"/>
    </source>
</evidence>
<feature type="domain" description="EamA" evidence="7">
    <location>
        <begin position="157"/>
        <end position="297"/>
    </location>
</feature>
<organism evidence="8 9">
    <name type="scientific">Microbulbifer echini</name>
    <dbReference type="NCBI Taxonomy" id="1529067"/>
    <lineage>
        <taxon>Bacteria</taxon>
        <taxon>Pseudomonadati</taxon>
        <taxon>Pseudomonadota</taxon>
        <taxon>Gammaproteobacteria</taxon>
        <taxon>Cellvibrionales</taxon>
        <taxon>Microbulbiferaceae</taxon>
        <taxon>Microbulbifer</taxon>
    </lineage>
</organism>
<feature type="transmembrane region" description="Helical" evidence="6">
    <location>
        <begin position="38"/>
        <end position="63"/>
    </location>
</feature>
<dbReference type="SUPFAM" id="SSF103481">
    <property type="entry name" value="Multidrug resistance efflux transporter EmrE"/>
    <property type="match status" value="2"/>
</dbReference>
<evidence type="ECO:0000256" key="5">
    <source>
        <dbReference type="ARBA" id="ARBA00023136"/>
    </source>
</evidence>
<feature type="transmembrane region" description="Helical" evidence="6">
    <location>
        <begin position="224"/>
        <end position="243"/>
    </location>
</feature>
<comment type="subcellular location">
    <subcellularLocation>
        <location evidence="1">Membrane</location>
        <topology evidence="1">Multi-pass membrane protein</topology>
    </subcellularLocation>
</comment>
<dbReference type="PANTHER" id="PTHR32322:SF2">
    <property type="entry name" value="EAMA DOMAIN-CONTAINING PROTEIN"/>
    <property type="match status" value="1"/>
</dbReference>